<keyword evidence="3" id="KW-1185">Reference proteome</keyword>
<gene>
    <name evidence="2" type="ORF">SMC7_00560</name>
</gene>
<protein>
    <submittedName>
        <fullName evidence="2">ROK family protein</fullName>
    </submittedName>
</protein>
<comment type="similarity">
    <text evidence="1">Belongs to the ROK (NagC/XylR) family.</text>
</comment>
<proteinExistence type="inferred from homology"/>
<dbReference type="Gene3D" id="3.30.420.40">
    <property type="match status" value="2"/>
</dbReference>
<sequence>METSRATARTVAGVDIGGTKVTFILWSGDAIAYRVERPYAARSSREFSELILKGMSDLHRRATDAGAAIMGTGIGCAGMVDQKRGVLLFPPNMPGVRDVALVDIVGGVTGAPAYLENDANCALFAEWVSGVAVGRRNVVMFSVGTGVGGALIVDGHLYVGRHGFAGEMGHLPMVDRGLLCGCGRHGCLETIASGTGIERYVRSALARGSKSLMKMEDADSARTISEFAHNGDLLAQQAFKRAARYLGRAAAALINTLDPDMVVLGGGVAESGLLMDEMKRVAQRRSLPLVFEGIEFSMAHYRNDAAAVGAALLADQLLKGQTVYST</sequence>
<reference evidence="2 3" key="1">
    <citation type="submission" date="2018-09" db="EMBL/GenBank/DDBJ databases">
        <title>Discovery and Ecogenomic Context for Candidatus Cryosericales, a Global Caldiserica Order Active in Thawing Permafrost.</title>
        <authorList>
            <person name="Martinez M.A."/>
            <person name="Woodcroft B.J."/>
            <person name="Ignacio Espinoza J.C."/>
            <person name="Zayed A."/>
            <person name="Singleton C.M."/>
            <person name="Boyd J."/>
            <person name="Li Y.-F."/>
            <person name="Purvine S."/>
            <person name="Maughan H."/>
            <person name="Hodgkins S.B."/>
            <person name="Anderson D."/>
            <person name="Sederholm M."/>
            <person name="Temperton B."/>
            <person name="Saleska S.R."/>
            <person name="Tyson G.W."/>
            <person name="Rich V.I."/>
        </authorList>
    </citation>
    <scope>NUCLEOTIDE SEQUENCE [LARGE SCALE GENOMIC DNA]</scope>
    <source>
        <strain evidence="2 3">SMC7</strain>
    </source>
</reference>
<accession>A0A398CVN8</accession>
<evidence type="ECO:0000313" key="3">
    <source>
        <dbReference type="Proteomes" id="UP000266328"/>
    </source>
</evidence>
<dbReference type="Proteomes" id="UP000266328">
    <property type="component" value="Unassembled WGS sequence"/>
</dbReference>
<dbReference type="Pfam" id="PF00480">
    <property type="entry name" value="ROK"/>
    <property type="match status" value="1"/>
</dbReference>
<dbReference type="SUPFAM" id="SSF53067">
    <property type="entry name" value="Actin-like ATPase domain"/>
    <property type="match status" value="1"/>
</dbReference>
<dbReference type="EMBL" id="QXIS01000004">
    <property type="protein sequence ID" value="RIE06772.1"/>
    <property type="molecule type" value="Genomic_DNA"/>
</dbReference>
<dbReference type="InterPro" id="IPR000600">
    <property type="entry name" value="ROK"/>
</dbReference>
<organism evidence="2 3">
    <name type="scientific">Candidatus Cryosericum terrychapinii</name>
    <dbReference type="NCBI Taxonomy" id="2290919"/>
    <lineage>
        <taxon>Bacteria</taxon>
        <taxon>Pseudomonadati</taxon>
        <taxon>Caldisericota/Cryosericota group</taxon>
        <taxon>Candidatus Cryosericota</taxon>
        <taxon>Candidatus Cryosericia</taxon>
        <taxon>Candidatus Cryosericales</taxon>
        <taxon>Candidatus Cryosericaceae</taxon>
        <taxon>Candidatus Cryosericum</taxon>
    </lineage>
</organism>
<comment type="caution">
    <text evidence="2">The sequence shown here is derived from an EMBL/GenBank/DDBJ whole genome shotgun (WGS) entry which is preliminary data.</text>
</comment>
<dbReference type="RefSeq" id="WP_119088441.1">
    <property type="nucleotide sequence ID" value="NZ_QXIS01000004.1"/>
</dbReference>
<name>A0A398CVN8_9BACT</name>
<dbReference type="AlphaFoldDB" id="A0A398CVN8"/>
<dbReference type="InterPro" id="IPR049874">
    <property type="entry name" value="ROK_cs"/>
</dbReference>
<dbReference type="PANTHER" id="PTHR18964:SF149">
    <property type="entry name" value="BIFUNCTIONAL UDP-N-ACETYLGLUCOSAMINE 2-EPIMERASE_N-ACETYLMANNOSAMINE KINASE"/>
    <property type="match status" value="1"/>
</dbReference>
<dbReference type="PANTHER" id="PTHR18964">
    <property type="entry name" value="ROK (REPRESSOR, ORF, KINASE) FAMILY"/>
    <property type="match status" value="1"/>
</dbReference>
<evidence type="ECO:0000313" key="2">
    <source>
        <dbReference type="EMBL" id="RIE06772.1"/>
    </source>
</evidence>
<dbReference type="OrthoDB" id="9795247at2"/>
<dbReference type="PROSITE" id="PS01125">
    <property type="entry name" value="ROK"/>
    <property type="match status" value="1"/>
</dbReference>
<dbReference type="InterPro" id="IPR043129">
    <property type="entry name" value="ATPase_NBD"/>
</dbReference>
<evidence type="ECO:0000256" key="1">
    <source>
        <dbReference type="ARBA" id="ARBA00006479"/>
    </source>
</evidence>